<reference evidence="1 2" key="1">
    <citation type="submission" date="2019-07" db="EMBL/GenBank/DDBJ databases">
        <title>Whole genome shotgun sequence of Skermanella aerolata NBRC 106429.</title>
        <authorList>
            <person name="Hosoyama A."/>
            <person name="Uohara A."/>
            <person name="Ohji S."/>
            <person name="Ichikawa N."/>
        </authorList>
    </citation>
    <scope>NUCLEOTIDE SEQUENCE [LARGE SCALE GENOMIC DNA]</scope>
    <source>
        <strain evidence="1 2">NBRC 106429</strain>
    </source>
</reference>
<gene>
    <name evidence="1" type="ORF">SAE02_74060</name>
</gene>
<organism evidence="1 2">
    <name type="scientific">Skermanella aerolata</name>
    <dbReference type="NCBI Taxonomy" id="393310"/>
    <lineage>
        <taxon>Bacteria</taxon>
        <taxon>Pseudomonadati</taxon>
        <taxon>Pseudomonadota</taxon>
        <taxon>Alphaproteobacteria</taxon>
        <taxon>Rhodospirillales</taxon>
        <taxon>Azospirillaceae</taxon>
        <taxon>Skermanella</taxon>
    </lineage>
</organism>
<evidence type="ECO:0000313" key="1">
    <source>
        <dbReference type="EMBL" id="GEO43258.1"/>
    </source>
</evidence>
<dbReference type="AlphaFoldDB" id="A0A512E3G7"/>
<name>A0A512E3G7_9PROT</name>
<proteinExistence type="predicted"/>
<protein>
    <submittedName>
        <fullName evidence="1">Uncharacterized protein</fullName>
    </submittedName>
</protein>
<evidence type="ECO:0000313" key="2">
    <source>
        <dbReference type="Proteomes" id="UP000321523"/>
    </source>
</evidence>
<comment type="caution">
    <text evidence="1">The sequence shown here is derived from an EMBL/GenBank/DDBJ whole genome shotgun (WGS) entry which is preliminary data.</text>
</comment>
<sequence>MIPGGSRYGWQTEEPAMKTQKQVEAIEKTLIDTIGKLTEDGHQEIHVLETMLGLAIAGCTHYDGAKALARMFRHLADECDRCADAAIEEGATD</sequence>
<dbReference type="EMBL" id="BJYZ01000070">
    <property type="protein sequence ID" value="GEO43258.1"/>
    <property type="molecule type" value="Genomic_DNA"/>
</dbReference>
<accession>A0A512E3G7</accession>
<keyword evidence="2" id="KW-1185">Reference proteome</keyword>
<dbReference type="Proteomes" id="UP000321523">
    <property type="component" value="Unassembled WGS sequence"/>
</dbReference>